<feature type="compositionally biased region" description="Basic residues" evidence="10">
    <location>
        <begin position="4117"/>
        <end position="4128"/>
    </location>
</feature>
<feature type="compositionally biased region" description="Polar residues" evidence="10">
    <location>
        <begin position="3884"/>
        <end position="3903"/>
    </location>
</feature>
<feature type="coiled-coil region" evidence="9">
    <location>
        <begin position="6508"/>
        <end position="6553"/>
    </location>
</feature>
<dbReference type="GO" id="GO:0019901">
    <property type="term" value="F:protein kinase binding"/>
    <property type="evidence" value="ECO:0000353"/>
    <property type="project" value="FlyBase"/>
</dbReference>
<dbReference type="SMART" id="SM01249">
    <property type="entry name" value="KASH"/>
    <property type="match status" value="1"/>
</dbReference>
<keyword evidence="14" id="KW-1185">Reference proteome</keyword>
<evidence type="ECO:0000256" key="5">
    <source>
        <dbReference type="ARBA" id="ARBA00022989"/>
    </source>
</evidence>
<feature type="coiled-coil region" evidence="9">
    <location>
        <begin position="4412"/>
        <end position="4439"/>
    </location>
</feature>
<feature type="coiled-coil region" evidence="9">
    <location>
        <begin position="6231"/>
        <end position="6258"/>
    </location>
</feature>
<feature type="compositionally biased region" description="Low complexity" evidence="10">
    <location>
        <begin position="1019"/>
        <end position="1029"/>
    </location>
</feature>
<feature type="compositionally biased region" description="Polar residues" evidence="10">
    <location>
        <begin position="505"/>
        <end position="522"/>
    </location>
</feature>
<dbReference type="PANTHER" id="PTHR47535:SF10">
    <property type="entry name" value="MUSCLE-SPECIFIC PROTEIN 300 KDA"/>
    <property type="match status" value="1"/>
</dbReference>
<dbReference type="SMR" id="M9PEP8"/>
<dbReference type="GO" id="GO:0051646">
    <property type="term" value="P:mitochondrion localization"/>
    <property type="evidence" value="ECO:0000315"/>
    <property type="project" value="FlyBase"/>
</dbReference>
<feature type="compositionally biased region" description="Acidic residues" evidence="10">
    <location>
        <begin position="3750"/>
        <end position="3759"/>
    </location>
</feature>
<dbReference type="GO" id="GO:0048471">
    <property type="term" value="C:perinuclear region of cytoplasm"/>
    <property type="evidence" value="ECO:0000314"/>
    <property type="project" value="FlyBase"/>
</dbReference>
<evidence type="ECO:0000313" key="14">
    <source>
        <dbReference type="Proteomes" id="UP000000803"/>
    </source>
</evidence>
<dbReference type="GO" id="GO:0005640">
    <property type="term" value="C:nuclear outer membrane"/>
    <property type="evidence" value="ECO:0000314"/>
    <property type="project" value="FlyBase"/>
</dbReference>
<feature type="region of interest" description="Disordered" evidence="10">
    <location>
        <begin position="1359"/>
        <end position="1380"/>
    </location>
</feature>
<dbReference type="PANTHER" id="PTHR47535">
    <property type="entry name" value="MUSCLE-SPECIFIC PROTEIN 300 KDA, ISOFORM G"/>
    <property type="match status" value="1"/>
</dbReference>
<feature type="coiled-coil region" evidence="9">
    <location>
        <begin position="4631"/>
        <end position="4658"/>
    </location>
</feature>
<feature type="compositionally biased region" description="Polar residues" evidence="10">
    <location>
        <begin position="426"/>
        <end position="441"/>
    </location>
</feature>
<dbReference type="SUPFAM" id="SSF46966">
    <property type="entry name" value="Spectrin repeat"/>
    <property type="match status" value="10"/>
</dbReference>
<dbReference type="FunFam" id="1.20.58.60:FF:000261">
    <property type="entry name" value="Muscle-specific protein 300 kDa, isoform L"/>
    <property type="match status" value="1"/>
</dbReference>
<reference evidence="12 14" key="8">
    <citation type="journal article" date="2007" name="Science">
        <title>Sequence finishing and mapping of Drosophila melanogaster heterochromatin.</title>
        <authorList>
            <person name="Hoskins R.A."/>
            <person name="Carlson J.W."/>
            <person name="Kennedy C."/>
            <person name="Acevedo D."/>
            <person name="Evans-Holm M."/>
            <person name="Frise E."/>
            <person name="Wan K.H."/>
            <person name="Park S."/>
            <person name="Mendez-Lago M."/>
            <person name="Rossi F."/>
            <person name="Villasante A."/>
            <person name="Dimitri P."/>
            <person name="Karpen G.H."/>
            <person name="Celniker S.E."/>
        </authorList>
    </citation>
    <scope>NUCLEOTIDE SEQUENCE [LARGE SCALE GENOMIC DNA]</scope>
    <source>
        <strain evidence="14">Berkeley</strain>
    </source>
</reference>
<evidence type="ECO:0000256" key="9">
    <source>
        <dbReference type="SAM" id="Coils"/>
    </source>
</evidence>
<feature type="region of interest" description="Disordered" evidence="10">
    <location>
        <begin position="1783"/>
        <end position="1814"/>
    </location>
</feature>
<feature type="region of interest" description="Disordered" evidence="10">
    <location>
        <begin position="1739"/>
        <end position="1762"/>
    </location>
</feature>
<dbReference type="GO" id="GO:0007097">
    <property type="term" value="P:nuclear migration"/>
    <property type="evidence" value="ECO:0000315"/>
    <property type="project" value="FlyBase"/>
</dbReference>
<feature type="compositionally biased region" description="Basic and acidic residues" evidence="10">
    <location>
        <begin position="3780"/>
        <end position="3791"/>
    </location>
</feature>
<feature type="region of interest" description="Disordered" evidence="10">
    <location>
        <begin position="1405"/>
        <end position="1432"/>
    </location>
</feature>
<feature type="region of interest" description="Disordered" evidence="10">
    <location>
        <begin position="2923"/>
        <end position="2956"/>
    </location>
</feature>
<dbReference type="GO" id="GO:0034453">
    <property type="term" value="P:microtubule anchoring"/>
    <property type="evidence" value="ECO:0000316"/>
    <property type="project" value="FlyBase"/>
</dbReference>
<feature type="compositionally biased region" description="Basic and acidic residues" evidence="10">
    <location>
        <begin position="3476"/>
        <end position="3491"/>
    </location>
</feature>
<keyword evidence="15" id="KW-1267">Proteomics identification</keyword>
<feature type="compositionally biased region" description="Polar residues" evidence="10">
    <location>
        <begin position="1405"/>
        <end position="1414"/>
    </location>
</feature>
<dbReference type="FunFam" id="1.20.58.60:FF:000171">
    <property type="entry name" value="Uncharacterized protein, isoform B"/>
    <property type="match status" value="1"/>
</dbReference>
<keyword evidence="7" id="KW-0539">Nucleus</keyword>
<dbReference type="BioGRID-ORCS" id="3771968">
    <property type="hits" value="0 hits in 1 CRISPR screen"/>
</dbReference>
<dbReference type="GO" id="GO:0007523">
    <property type="term" value="P:larval visceral muscle development"/>
    <property type="evidence" value="ECO:0000315"/>
    <property type="project" value="FlyBase"/>
</dbReference>
<dbReference type="FunFam" id="1.20.58.60:FF:000238">
    <property type="entry name" value="Muscle-specific protein 300 kDa, isoform I"/>
    <property type="match status" value="1"/>
</dbReference>
<evidence type="ECO:0000256" key="7">
    <source>
        <dbReference type="ARBA" id="ARBA00023242"/>
    </source>
</evidence>
<feature type="topological domain" description="Cytoplasmic" evidence="8">
    <location>
        <begin position="1"/>
        <end position="6635"/>
    </location>
</feature>
<feature type="coiled-coil region" evidence="9">
    <location>
        <begin position="322"/>
        <end position="349"/>
    </location>
</feature>
<sequence length="6685" mass="749096">METKEKDFKRAKTVRTEYVDGVDEVQRWLLQAEVQVQERSLTPTQMKELLQRINHEITAIYERFTLVKTNGQLIIENCRNSEEKTLVQTTIDQLAASLAQVRGWLDEKKQAVGDSLDAWTRFMNLYQIVMSWASEKRNFIDQTIELRTLPEARNKLNDYVTSVKSIKPIVKHLSEMDKELEHIGQVTTVGDLKDKLQEAEDAKISVEAVLLERNSLLQEACEEWDQCERKIKDIRSWHEKTKQGLDSSQQQKKPLRDQLGFCEKTLADINVQKTKLRLSIEKLEVHFRNGMGGDPRLSENVDDLVRVLDGLGELVKAKSQSLEQTLAQIDVYQQQMQSLRQRIIQEEQQLRLVMAPTYLPHDRERALAEQQAMRESIDGMQQVYDATARKSYALDPHSVVTTSSTVSLLMKPTAAVGLTYAEVLSGQASPVSSGNESVTNSRPERDPSTTTTTTTTRQQQSNDTQNTTTITTIKTTTTTTTTSRSTHGDDDQSQERQELNGGGSTTATANYKRPQQVTPPSENTSNTVPNTATTTITNPNIQFIESERRHQHHHAKTGKKLHAPRPERRGRSPRRRPPQQQKPVESSQQPSIEIQLERQQPQEQEQLFLPADDRTRSRSPMWVPGSTSYAEVLRGLELERIRAEQQAAQAVQGRSDLTIQDVVDASAEVAGSIYIPQPDPEPPIKETQQPQPPQLEQYITETSTLLDYSTTQQQEQKPPINYEVPMTAEEIAATYLQPDPQLYQTMYENVADSGQWGFVTGSTTDPQQQQAPQNYYEQIMQMQQYPIQYQQVAVPPAATTQYQLLAGYYQPVAQTEAYSTVYPAEPNQIYYAPQATEYSQEFSQQQEQQVEPMLEYQQEAVEQTYLLDPYRAESTLPSTTGNSVLDRVVTTLASIVQQSAEPLTTSTQQIEPLATVVQSEPYYIEEHVQMLRPVEPQELELDEPRPDITFGQFEVDAIETIPLDEPQAPQTEVETTESQVRTQQTITTTTYVTETSNVSEQTQPTVIMQQTQEVIAIPDTPEIPTEEPTNVVVHPKPQRRSNQQVRPQDISTGSTYAEVLFGLHHKEHPVFQPSSQQPTPVRLTSSPPLQRKTEQAGPISNTAFTSKTTQPGRQVEKSTTWEHKNDNVDSRNSRSKRVRHEAQPEPLPIKQSTRKDGRTVRKPQSADTNGIASVETKVVVDTPAPSVVVEETSKPEPKPRKSKKSKKTTTDNVVESAVDISVPSKKDTQSVLPSVGKKETVVEKSVIKKTVEPSVEPVEPVPVPSKREKKHKPVKEKETPQSDEPVLEVSPVAPTRKEKKQVKTVVKNVETTIRNEPLIEKETSKPADVPKTQVKQTKSVVETVVEKKVLQPVVTEDAELAKSVTPAAPSKKDKKKNKTVVEPEVIKKPTEIVIEKEVVTPTVIETTDVSQVQEQPTSPTSSKKEKKQSKKIVETSVIVTENVEPAVQLEAAPPLPTKKDKKRSKKEPKEDIEISLPSEPLVSVQETVESVETLSETIPESKLEGEKVTIQYENVFSDSAPKTTNTVTEDLASSIDVPPTNITETIIEGEPTVTTSTNTISTESGTTTITTRTITKHITKRIVKRIVDGKEEIVEEDVIDDLPEENICVEQYNLPTIETTTNDVPIDVTGFATTQDTIVQQGSITKTVITKTKRILKRITEDGEEIVEEIFEDEPEVERDVTLLPTTVVTSLDVIKDAAHNVVAEVIKQAEEITQPELQELPAKVESPTEPEVISEVVVEQEQNKPQKPSRKDKKKQKLLENQPETVIETKVVEIVKPQQEITEPQTEITEPLNTTSAITTDNNQTVSSEQTTVSDDSGLIKTTVIRTTKIVKKISNNQQESQEMNSSTYSDAPSSLGSYDLAEEAIEPAKIEKSESNSREISDEGVVKTTKTTTTKTIISPKVEEVQEEPSLQVTSTVSPPIDIESEEGGVIKTTIVRTTKIVKKISNETENISETSSEPEVSLPIVETVIQDAPVVAESVTTESNSDGITKTTTTRTTKVVAKTVTENEQEILNLPDVPVEPENTTVLGVIETVELPEVPEAPVGVEDKLLVTATSTKLSKANQEKSKILDFISAEQNATDKYIAPGKTVPQIPVIEELENSYPIEESTAPEPESSGVGDVVKTTIVRTTKIVKKVTQNTEQSVNVIIDAPEPETEKTEPEEPIEEASGGVTKTTTVRTTKIVKKLNEDGETTTEETRTASDPVTVREPSPAFSEVPSDTSTTSSQIDGAIIKTTTIRTMRITKRVSNDGRIHLTESETPSDVIVTSSIEMPDQRPISPLISSRSTSPAVTPSSELKLDNLGANIQLGLKDSPTGVKVIGIETSTENLPKLSEQQLATSKTNGDINTTDSITTTTTTTRNTILTTTQRRSFETEDGTNVLFVGEGIDGAYPPGTVQKISLITHEEKLKTPIVKMHLDFPEVSLRVTETVTENVESLQRTAESNENSVIEVVELSKSEVPEAIELKTAPVDDHVSKLDELVKIPEATPTVLPESNPAELSPEEQKLFEDIQKKLSKKDKKKRPAIPEEFIKQETVQVLLEESKGNDAPNVVPVVEELTDVAKPLDKQDPVAPSVNVEIVSETTLVSNTDDGEVDTKLIPVPESEKLLNIFEDSSLISTSKLIEQSNSEILYHESIVEVVPVSTQEEVQVENPCETQSSPAPTNIANEIVPDKHSALIAEAFVANTDLITQELDELLQSLSSVEDGIANMNQSSLDGMLHGLKLIQSNLEVHERDAIELKNQAKKLPTDPATERLLNDTVDRIDLLLRRTQQGITMIANAMHGQKKRQQEIDEYQQHLLELEQWIIEVSAELASFEPTSDSSTDEQVLKSQVERSQQLLRTLKDRQQSMEDLVEQTRQLQSHPDVSPLADTLMEQLQSIITILREQVTVATKRIFTIEKRIVDLRKAKSEEAQRQRVLADSLIKPPTEAPASPEAHESIESNENTIDSSSMPEEEIKPTGVYVETQTSLSLQQPPVQVVTTTTVEAQTSFKEPAVETAEVALQTQKERSPTENIMVTQTVHHGQETIQIDTTRNKDVPDEPEDVQIEARYHQRPKGDVDRATELILKNVPQAFETTFVEPDETTTEVIVGPDGTKHIVLKKVTRTRQQVVQQQQISSIETISDSDGNIEVHSTGQINLENVHTTDTKADPEEGSVHTVITQQTRGAVVDSTQPEGVILQEFETEPTIETYEEVIAPGSQAQLIPMQPGDVQTQGTIRAVVQQVTRKVIRKTRKIIKRVVIIDGKEHITEEVVEEPEEVEITEEETAPHINVNIVRTVDGKVVSEEEFQRMMQEPGVLIEEVATDLQKPTAEPQQEVFDIESTQVTTTTRTTTATTQEQEQPEQQTQPTTTETTKEAPVELPAPQVDVEQPVVVATTSPVHVPTADVVEPKDSSPTSTTAAVVDVEAVVEDINEIWPLEHHLKPTNIDFSQHVEELAAPAAVTAETEASMPVEEIWPTSPETGNSLTLEQYEFEPQSPHEESTKSDLVKPQETEPQVVAETKPEGITTGSITITKTTTTITSSTEVPEETLVQNVPADEQQPPANKIKTDIQSFLEAEQTLAAALKEQSSTPTGASVAEDVQTQPEEIVLEERTVEISTIKTEENQQEPVIVEEVKSLPVEPEPVEPELEEVAIAIVEQTEEKPEEPVIEKQPASGPIDLRAATQLFISGEAAASTAPQKTFQISAPSLEDNGAGVLKVVLGKESTNEEDTAAPTTGKVSMTIIETAAAPAADAKRRRKKKKRRDTKHEEELEQEQETEPEPVAAVKEPEVSSDVPVSPEDSPRDTVRHESIVEISPDSDLSSIEIDTKVKIVEDAVVSSPSESPRTPMVELVIPTEVVELALVEDEEQQTTPRIPSPTEKSEVEQDIKSVQTSPQHQPKLDETAVQTSLEVQPDNQENESQTLIVEITETEAQTTPRSEEQSVAVEISTTEIQTDVSGQPAETVEISSQTTVTTTIEKELQTTPKDSPRAPEAGSSDVVESLVQDLVKDMTTDLPVRTSEQSTVTETTTTTETHVQTTTPEPREQTEVIKPETAHEETSTVELVQFADGEMQTTPPGDQQPASLDDSSLTATSISVSEPYELEVKTTVAIPADSDTSVAEPTVYEYTQTMQLPKQEKKSKKDKKKKQKNVPEVEQQLPEDQQISVTVEIAPELLSESGIVVSTNQQIEDVPHVTPVVDTPIESEEVETPKAQRVQLQITKTTVYDEYPDLPVHITEQNKVLIASQQSKRSGAGPTSSAVTIEEVGSPTEELVVPITPGPDNLSGEPHNIWFSATTSVDKTPIELSQALIMSESLQHYPGQQKLTQEPILISTKEAIGDRIKQLKQASPQQATPLSNVLHLATLSEQIKELPTEQRILEVNEGLKDLDVAIKNGDKTVIQTTVITVIEKVSTWLETIEYRVYLIRQNSNEGPSEEKLDNYNQLNDELSTIKQNVVQLERQLSKAEPEPQLLQCVDSLKEHVDAVEQVTQQNQVQDSNDLDKWHNFEVLLYNVSSVLADLQQSYDLLINQEYPLSAKLAQLDELEQQHEAAQQQLAHLCQNARAFQRDFPGKKMPQDVHNAFETSKNIANNIQAERERVLQLQSLAEEYEQTLKEFTKITVLADKLVESPIVSSSLEQLNNEVQKQRKFFVNLSHCRAMLESLEENIDSETREKHSELHKELYNRATSLLDKASERSSKLVQAASRWTVLEKGMRDELQWLQVAQQRVPDLSAVTSADYDQYTTLYQSLSNDISHHYVKMTQLSGIANKLQLLVQAPNLVEETNEALIVLLKLREEVALYLHRLLVFKEIWVQYEQQTDKLEAFVREAEQELRNIQIPSQPTHQPIEHMRQFWEIKARFELHNNVRTDTGLSFEKSLQVIPLADEMLQRQFHAQLEDRWQAVAQAIELIQHNIVECLSSEDVPADEKLKMVERELQEIYLTMTSMKGVIKNEEELCLYIERVQVLRTRVGFIGNELGRIGLQEPAIEPEKVGELFSLSHKISTQIAEELEGASVLRDQLQAIQEGISNQRKHQAKISVILDECEAAERQGADVLEKAVADCQAAGEELVISWQEIMRIRQMLHTLPMRLKMSVSPVKLERDISQLQDDHAFLESKCTNIMAILRSRLAVWLRYERQLELVHGSVQETDFMMELIRVHGQVDYERLRKATERLEGLAGDLHNREQLIDELKGAAKPLIESCDVQIVEQIESAVQEAVVAWNDTSENLQQLRTRYQRAVELWDKYRNASAAVKNSIDQQMDAVKSLEQPLDALQHAKVCQDNLTTQNDRILELRDIVAKIAADVGLDASALMQGELDALGQRLAECKDAITTLANVAETQDKERKELDKEVTLAKAYFNNVQQDISREAPQNPKESEEQLAALRAHLQTLARTEEQLRQLKERHQNSEVAPSVASSDDDGILEVLALWQKIFQDTFQEYHRLSTRLARSQNSSEALRLWRQYLQHVQSFLSCAIPEDYSSLREQQQLCAIHQNLLISQQSVLSETPLESELSEQYKALTNLHNETLSRIMQRNGELERRVSGWNAYRQQLAALLDWLRQREAERNALQLRYIHLKRVPHLKHRLDAMIQQLDQGEQQSKALQEQQQELARHCDDALATAMRMEQASIGQRISNLRAALKTWQGFLQRVTQLSESYEQRVNQLQQEFGAAQKLLDANSESLPTQPAAIEQLLGSLRAQRVQLGAQVSALESLTVTQEELKECISPHDMKTIRQRNWLLWQQHADLDYQLANLINSIEERLSLLSNYQIRYDRISQWLQRLEQRVEKDADVTAMTNPEQAAKQLEQQVNSELQLRDKEREWLLSTSRELLTLYSEPEVRSQVQQQSDSLIDRWQRLKYLAKQKATKIGELKMTLLRLEERIALIRAWLFEVESQLDKPLNFESYTPNVIEAKLKEHEQIQRSIEHHSSNVGEVLNLVEMLLNDADSWRTQVNTSGLAASAQNLEQRWKNVCSQSAERKARILTIWNLLQQLIKLTAEHKNWLGKQESQIAGFERDQKSHSKHKLEERQMELRAKLEELESQSVNLRQLEQIYAKLAMSAGVEPENIQKLTLPTKVMVSMWRQLTPRCHALLDAIDKDAKLMREFNNAQLEATNSLNAIQKALEQLPSAENQQTSKAEPKAVLQRLESLEKKLQDAQQHVQQADNLAQEAKTRTKQQPQLKQLLELVSAYTTLWQTVQTRIVTLKTTWLTRAAQAAASLPVSEAANAAVQVNTLSQRKLRQAQQMQRETSITAKDAYIMELQTAITECQNNLDELQRTVVDKTRKPGPQKIAKLLGNAQSSTELVKHLSHLLLTECKADDQAAEVDTVAELTLRFDTLQSQWKARQQHDQNASEVGRLTCPLCTQRNWQQIDNDLWRLEQWLQFAESTQKAQSAPPSNIELLEDVTQDHREFLLDLESHKSIISSLNVVGDHLATHTLDTEKARQLRSRLEADNERWNNVCINATKWQGLLQTALMGNSEFHQTIGELVEWLQRTEQNIKASEPVDLTEERSVLETKFKKFKDLRAELERCEPRVVSLQDAADQLLRSVEGSEQQSQHTYERTLSRLTDLRLRLQSLRRLSGIYIVKLGAVLGYEGDNLGVPLHMLSSELLDNTTLSTSSMQAAAPNTENANNTDGGDAVDGDVINTTVLARGARFLGRVARASLPIQALMLLLLGVATLVPHGEDYTCMFSNTFARSLEPMLSYPHGPPPT</sequence>
<feature type="compositionally biased region" description="Basic residues" evidence="10">
    <location>
        <begin position="1748"/>
        <end position="1757"/>
    </location>
</feature>
<keyword evidence="4" id="KW-0677">Repeat</keyword>
<feature type="compositionally biased region" description="Low complexity" evidence="10">
    <location>
        <begin position="523"/>
        <end position="541"/>
    </location>
</feature>
<reference evidence="12 14" key="4">
    <citation type="journal article" date="2002" name="Genome Biol.">
        <title>The transposable elements of the Drosophila melanogaster euchromatin: a genomics perspective.</title>
        <authorList>
            <person name="Kaminker J.S."/>
            <person name="Bergman C.M."/>
            <person name="Kronmiller B."/>
            <person name="Carlson J."/>
            <person name="Svirskas R."/>
            <person name="Patel S."/>
            <person name="Frise E."/>
            <person name="Wheeler D.A."/>
            <person name="Lewis S.E."/>
            <person name="Rubin G.M."/>
            <person name="Ashburner M."/>
            <person name="Celniker S.E."/>
        </authorList>
    </citation>
    <scope>NUCLEOTIDE SEQUENCE [LARGE SCALE GENOMIC DNA]</scope>
    <source>
        <strain evidence="14">Berkeley</strain>
    </source>
</reference>
<dbReference type="Gene3D" id="1.20.58.60">
    <property type="match status" value="8"/>
</dbReference>
<reference evidence="12 14" key="11">
    <citation type="journal article" date="2015" name="Genome Res.">
        <title>The Release 6 reference sequence of the Drosophila melanogaster genome.</title>
        <authorList>
            <person name="Hoskins R.A."/>
            <person name="Carlson J.W."/>
            <person name="Wan K.H."/>
            <person name="Park S."/>
            <person name="Mendez I."/>
            <person name="Galle S.E."/>
            <person name="Booth B.W."/>
            <person name="Pfeiffer B.D."/>
            <person name="George R.A."/>
            <person name="Svirskas R."/>
            <person name="Krzywinski M."/>
            <person name="Schein J."/>
            <person name="Accardo M.C."/>
            <person name="Damia E."/>
            <person name="Messina G."/>
            <person name="Mendez-Lago M."/>
            <person name="de Pablos B."/>
            <person name="Demakova O.V."/>
            <person name="Andreyeva E.N."/>
            <person name="Boldyreva L.V."/>
            <person name="Marra M."/>
            <person name="Carvalho A.B."/>
            <person name="Dimitri P."/>
            <person name="Villasante A."/>
            <person name="Zhimulev I.F."/>
            <person name="Rubin G.M."/>
            <person name="Karpen G.H."/>
            <person name="Celniker S.E."/>
        </authorList>
    </citation>
    <scope>NUCLEOTIDE SEQUENCE [LARGE SCALE GENOMIC DNA]</scope>
    <source>
        <strain evidence="14">Berkeley</strain>
    </source>
</reference>
<dbReference type="AGR" id="FB:FBgn0261836"/>
<feature type="coiled-coil region" evidence="9">
    <location>
        <begin position="5356"/>
        <end position="5386"/>
    </location>
</feature>
<feature type="region of interest" description="Disordered" evidence="10">
    <location>
        <begin position="426"/>
        <end position="592"/>
    </location>
</feature>
<dbReference type="GO" id="GO:0016477">
    <property type="term" value="P:cell migration"/>
    <property type="evidence" value="ECO:0000315"/>
    <property type="project" value="FlyBase"/>
</dbReference>
<evidence type="ECO:0007829" key="15">
    <source>
        <dbReference type="PeptideAtlas" id="M9PEP8"/>
    </source>
</evidence>
<evidence type="ECO:0000256" key="8">
    <source>
        <dbReference type="PROSITE-ProRule" id="PRU00385"/>
    </source>
</evidence>
<dbReference type="OrthoDB" id="6538186at2759"/>
<dbReference type="GO" id="GO:0008335">
    <property type="term" value="P:female germline ring canal stabilization"/>
    <property type="evidence" value="ECO:0000315"/>
    <property type="project" value="FlyBase"/>
</dbReference>
<feature type="region of interest" description="Disordered" evidence="10">
    <location>
        <begin position="2269"/>
        <end position="2296"/>
    </location>
</feature>
<dbReference type="GO" id="GO:0040011">
    <property type="term" value="P:locomotion"/>
    <property type="evidence" value="ECO:0000315"/>
    <property type="project" value="FlyBase"/>
</dbReference>
<dbReference type="CDD" id="cd00176">
    <property type="entry name" value="SPEC"/>
    <property type="match status" value="3"/>
</dbReference>
<reference evidence="12 14" key="5">
    <citation type="journal article" date="2002" name="Genome Biol.">
        <title>Heterochromatic sequences in a Drosophila whole-genome shotgun assembly.</title>
        <authorList>
            <person name="Hoskins R.A."/>
            <person name="Smith C.D."/>
            <person name="Carlson J.W."/>
            <person name="Carvalho A.B."/>
            <person name="Halpern A."/>
            <person name="Kaminker J.S."/>
            <person name="Kennedy C."/>
            <person name="Mungall C.J."/>
            <person name="Sullivan B.A."/>
            <person name="Sutton G.G."/>
            <person name="Yasuhara J.C."/>
            <person name="Wakimoto B.T."/>
            <person name="Myers E.W."/>
            <person name="Celniker S.E."/>
            <person name="Rubin G.M."/>
            <person name="Karpen G.H."/>
        </authorList>
    </citation>
    <scope>NUCLEOTIDE SEQUENCE [LARGE SCALE GENOMIC DNA]</scope>
    <source>
        <strain evidence="14">Berkeley</strain>
    </source>
</reference>
<feature type="region of interest" description="Disordered" evidence="10">
    <location>
        <begin position="1069"/>
        <end position="1299"/>
    </location>
</feature>
<dbReference type="Bgee" id="FBgn0261836">
    <property type="expression patterns" value="Expressed in adult Malpighian tubule stellate cell of main segment in Malpighian tubule and 294 other cell types or tissues"/>
</dbReference>
<dbReference type="GO" id="GO:0005635">
    <property type="term" value="C:nuclear envelope"/>
    <property type="evidence" value="ECO:0000314"/>
    <property type="project" value="FlyBase"/>
</dbReference>
<feature type="compositionally biased region" description="Basic and acidic residues" evidence="10">
    <location>
        <begin position="1236"/>
        <end position="1251"/>
    </location>
</feature>
<feature type="compositionally biased region" description="Polar residues" evidence="10">
    <location>
        <begin position="1072"/>
        <end position="1088"/>
    </location>
</feature>
<keyword evidence="5" id="KW-1133">Transmembrane helix</keyword>
<dbReference type="GO" id="GO:0007498">
    <property type="term" value="P:mesoderm development"/>
    <property type="evidence" value="ECO:0000303"/>
    <property type="project" value="FlyBase"/>
</dbReference>
<keyword evidence="3 8" id="KW-0812">Transmembrane</keyword>
<feature type="region of interest" description="Disordered" evidence="10">
    <location>
        <begin position="1448"/>
        <end position="1473"/>
    </location>
</feature>
<dbReference type="GO" id="GO:0030018">
    <property type="term" value="C:Z disc"/>
    <property type="evidence" value="ECO:0000314"/>
    <property type="project" value="FlyBase"/>
</dbReference>
<feature type="coiled-coil region" evidence="9">
    <location>
        <begin position="5995"/>
        <end position="6025"/>
    </location>
</feature>
<evidence type="ECO:0000313" key="12">
    <source>
        <dbReference type="EMBL" id="AGB92627.1"/>
    </source>
</evidence>
<dbReference type="ExpressionAtlas" id="M9PEP8">
    <property type="expression patterns" value="baseline and differential"/>
</dbReference>
<comment type="subcellular location">
    <subcellularLocation>
        <location evidence="1">Nucleus membrane</location>
    </subcellularLocation>
</comment>
<evidence type="ECO:0000313" key="13">
    <source>
        <dbReference type="FlyBase" id="FBgn0261836"/>
    </source>
</evidence>
<accession>M9PEP8</accession>
<comment type="similarity">
    <text evidence="2">Belongs to the nesprin family.</text>
</comment>
<dbReference type="CTD" id="3771968"/>
<feature type="coiled-coil region" evidence="9">
    <location>
        <begin position="6116"/>
        <end position="6146"/>
    </location>
</feature>
<dbReference type="FlyBase" id="FBgn0261836">
    <property type="gene designation" value="Msp300"/>
</dbReference>
<feature type="compositionally biased region" description="Basic and acidic residues" evidence="10">
    <location>
        <begin position="4021"/>
        <end position="4038"/>
    </location>
</feature>
<evidence type="ECO:0000256" key="1">
    <source>
        <dbReference type="ARBA" id="ARBA00004126"/>
    </source>
</evidence>
<organism evidence="12 14">
    <name type="scientific">Drosophila melanogaster</name>
    <name type="common">Fruit fly</name>
    <dbReference type="NCBI Taxonomy" id="7227"/>
    <lineage>
        <taxon>Eukaryota</taxon>
        <taxon>Metazoa</taxon>
        <taxon>Ecdysozoa</taxon>
        <taxon>Arthropoda</taxon>
        <taxon>Hexapoda</taxon>
        <taxon>Insecta</taxon>
        <taxon>Pterygota</taxon>
        <taxon>Neoptera</taxon>
        <taxon>Endopterygota</taxon>
        <taxon>Diptera</taxon>
        <taxon>Brachycera</taxon>
        <taxon>Muscomorpha</taxon>
        <taxon>Ephydroidea</taxon>
        <taxon>Drosophilidae</taxon>
        <taxon>Drosophila</taxon>
        <taxon>Sophophora</taxon>
    </lineage>
</organism>
<dbReference type="GO" id="GO:0051647">
    <property type="term" value="P:nucleus localization"/>
    <property type="evidence" value="ECO:0000316"/>
    <property type="project" value="FlyBase"/>
</dbReference>
<dbReference type="SMART" id="SM00150">
    <property type="entry name" value="SPEC"/>
    <property type="match status" value="10"/>
</dbReference>
<feature type="region of interest" description="Disordered" evidence="10">
    <location>
        <begin position="4109"/>
        <end position="4137"/>
    </location>
</feature>
<dbReference type="Pfam" id="PF00435">
    <property type="entry name" value="Spectrin"/>
    <property type="match status" value="2"/>
</dbReference>
<feature type="coiled-coil region" evidence="9">
    <location>
        <begin position="5560"/>
        <end position="5587"/>
    </location>
</feature>
<feature type="region of interest" description="Disordered" evidence="10">
    <location>
        <begin position="1837"/>
        <end position="1856"/>
    </location>
</feature>
<dbReference type="InterPro" id="IPR002017">
    <property type="entry name" value="Spectrin_repeat"/>
</dbReference>
<feature type="compositionally biased region" description="Low complexity" evidence="10">
    <location>
        <begin position="3322"/>
        <end position="3351"/>
    </location>
</feature>
<feature type="domain" description="KASH" evidence="11">
    <location>
        <begin position="6627"/>
        <end position="6685"/>
    </location>
</feature>
<evidence type="ECO:0000256" key="3">
    <source>
        <dbReference type="ARBA" id="ARBA00022692"/>
    </source>
</evidence>
<protein>
    <submittedName>
        <fullName evidence="12">Muscle-specific protein 300 kDa, isoform M</fullName>
    </submittedName>
</protein>
<feature type="compositionally biased region" description="Polar residues" evidence="10">
    <location>
        <begin position="3945"/>
        <end position="3965"/>
    </location>
</feature>
<reference evidence="12 14" key="1">
    <citation type="journal article" date="2000" name="Science">
        <title>The genome sequence of Drosophila melanogaster.</title>
        <authorList>
            <person name="Adams M.D."/>
            <person name="Celniker S.E."/>
            <person name="Holt R.A."/>
            <person name="Evans C.A."/>
            <person name="Gocayne J.D."/>
            <person name="Amanatides P.G."/>
            <person name="Scherer S.E."/>
            <person name="Li P.W."/>
            <person name="Hoskins R.A."/>
            <person name="Galle R.F."/>
            <person name="George R.A."/>
            <person name="Lewis S.E."/>
            <person name="Richards S."/>
            <person name="Ashburner M."/>
            <person name="Henderson S.N."/>
            <person name="Sutton G.G."/>
            <person name="Wortman J.R."/>
            <person name="Yandell M.D."/>
            <person name="Zhang Q."/>
            <person name="Chen L.X."/>
            <person name="Brandon R.C."/>
            <person name="Rogers Y.H."/>
            <person name="Blazej R.G."/>
            <person name="Champe M."/>
            <person name="Pfeiffer B.D."/>
            <person name="Wan K.H."/>
            <person name="Doyle C."/>
            <person name="Baxter E.G."/>
            <person name="Helt G."/>
            <person name="Nelson C.R."/>
            <person name="Gabor G.L."/>
            <person name="Abril J.F."/>
            <person name="Agbayani A."/>
            <person name="An H.J."/>
            <person name="Andrews-Pfannkoch C."/>
            <person name="Baldwin D."/>
            <person name="Ballew R.M."/>
            <person name="Basu A."/>
            <person name="Baxendale J."/>
            <person name="Bayraktaroglu L."/>
            <person name="Beasley E.M."/>
            <person name="Beeson K.Y."/>
            <person name="Benos P.V."/>
            <person name="Berman B.P."/>
            <person name="Bhandari D."/>
            <person name="Bolshakov S."/>
            <person name="Borkova D."/>
            <person name="Botchan M.R."/>
            <person name="Bouck J."/>
            <person name="Brokstein P."/>
            <person name="Brottier P."/>
            <person name="Burtis K.C."/>
            <person name="Busam D.A."/>
            <person name="Butler H."/>
            <person name="Cadieu E."/>
            <person name="Center A."/>
            <person name="Chandra I."/>
            <person name="Cherry J.M."/>
            <person name="Cawley S."/>
            <person name="Dahlke C."/>
            <person name="Davenport L.B."/>
            <person name="Davies P."/>
            <person name="de Pablos B."/>
            <person name="Delcher A."/>
            <person name="Deng Z."/>
            <person name="Mays A.D."/>
            <person name="Dew I."/>
            <person name="Dietz S.M."/>
            <person name="Dodson K."/>
            <person name="Doup L.E."/>
            <person name="Downes M."/>
            <person name="Dugan-Rocha S."/>
            <person name="Dunkov B.C."/>
            <person name="Dunn P."/>
            <person name="Durbin K.J."/>
            <person name="Evangelista C.C."/>
            <person name="Ferraz C."/>
            <person name="Ferriera S."/>
            <person name="Fleischmann W."/>
            <person name="Fosler C."/>
            <person name="Gabrielian A.E."/>
            <person name="Garg N.S."/>
            <person name="Gelbart W.M."/>
            <person name="Glasser K."/>
            <person name="Glodek A."/>
            <person name="Gong F."/>
            <person name="Gorrell J.H."/>
            <person name="Gu Z."/>
            <person name="Guan P."/>
            <person name="Harris M."/>
            <person name="Harris N.L."/>
            <person name="Harvey D."/>
            <person name="Heiman T.J."/>
            <person name="Hernandez J.R."/>
            <person name="Houck J."/>
            <person name="Hostin D."/>
            <person name="Houston K.A."/>
            <person name="Howland T.J."/>
            <person name="Wei M.H."/>
            <person name="Ibegwam C."/>
            <person name="Jalali M."/>
            <person name="Kalush F."/>
            <person name="Karpen G.H."/>
            <person name="Ke Z."/>
            <person name="Kennison J.A."/>
            <person name="Ketchum K.A."/>
            <person name="Kimmel B.E."/>
            <person name="Kodira C.D."/>
            <person name="Kraft C."/>
            <person name="Kravitz S."/>
            <person name="Kulp D."/>
            <person name="Lai Z."/>
            <person name="Lasko P."/>
            <person name="Lei Y."/>
            <person name="Levitsky A.A."/>
            <person name="Li J."/>
            <person name="Li Z."/>
            <person name="Liang Y."/>
            <person name="Lin X."/>
            <person name="Liu X."/>
            <person name="Mattei B."/>
            <person name="McIntosh T.C."/>
            <person name="McLeod M.P."/>
            <person name="McPherson D."/>
            <person name="Merkulov G."/>
            <person name="Milshina N.V."/>
            <person name="Mobarry C."/>
            <person name="Morris J."/>
            <person name="Moshrefi A."/>
            <person name="Mount S.M."/>
            <person name="Moy M."/>
            <person name="Murphy B."/>
            <person name="Murphy L."/>
            <person name="Muzny D.M."/>
            <person name="Nelson D.L."/>
            <person name="Nelson D.R."/>
            <person name="Nelson K.A."/>
            <person name="Nixon K."/>
            <person name="Nusskern D.R."/>
            <person name="Pacleb J.M."/>
            <person name="Palazzolo M."/>
            <person name="Pittman G.S."/>
            <person name="Pan S."/>
            <person name="Pollard J."/>
            <person name="Puri V."/>
            <person name="Reese M.G."/>
            <person name="Reinert K."/>
            <person name="Remington K."/>
            <person name="Saunders R.D."/>
            <person name="Scheeler F."/>
            <person name="Shen H."/>
            <person name="Shue B.C."/>
            <person name="Siden-Kiamos I."/>
            <person name="Simpson M."/>
            <person name="Skupski M.P."/>
            <person name="Smith T."/>
            <person name="Spier E."/>
            <person name="Spradling A.C."/>
            <person name="Stapleton M."/>
            <person name="Strong R."/>
            <person name="Sun E."/>
            <person name="Svirskas R."/>
            <person name="Tector C."/>
            <person name="Turner R."/>
            <person name="Venter E."/>
            <person name="Wang A.H."/>
            <person name="Wang X."/>
            <person name="Wang Z.Y."/>
            <person name="Wassarman D.A."/>
            <person name="Weinstock G.M."/>
            <person name="Weissenbach J."/>
            <person name="Williams S.M."/>
            <person name="WoodageT"/>
            <person name="Worley K.C."/>
            <person name="Wu D."/>
            <person name="Yang S."/>
            <person name="Yao Q.A."/>
            <person name="Ye J."/>
            <person name="Yeh R.F."/>
            <person name="Zaveri J.S."/>
            <person name="Zhan M."/>
            <person name="Zhang G."/>
            <person name="Zhao Q."/>
            <person name="Zheng L."/>
            <person name="Zheng X.H."/>
            <person name="Zhong F.N."/>
            <person name="Zhong W."/>
            <person name="Zhou X."/>
            <person name="Zhu S."/>
            <person name="Zhu X."/>
            <person name="Smith H.O."/>
            <person name="Gibbs R.A."/>
            <person name="Myers E.W."/>
            <person name="Rubin G.M."/>
            <person name="Venter J.C."/>
        </authorList>
    </citation>
    <scope>NUCLEOTIDE SEQUENCE [LARGE SCALE GENOMIC DNA]</scope>
    <source>
        <strain evidence="14">Berkeley</strain>
    </source>
</reference>
<keyword evidence="9" id="KW-0175">Coiled coil</keyword>
<dbReference type="GO" id="GO:0051643">
    <property type="term" value="P:endoplasmic reticulum localization"/>
    <property type="evidence" value="ECO:0000315"/>
    <property type="project" value="FlyBase"/>
</dbReference>
<dbReference type="GO" id="GO:0003779">
    <property type="term" value="F:actin binding"/>
    <property type="evidence" value="ECO:0000314"/>
    <property type="project" value="FlyBase"/>
</dbReference>
<feature type="coiled-coil region" evidence="9">
    <location>
        <begin position="2825"/>
        <end position="2859"/>
    </location>
</feature>
<feature type="region of interest" description="Disordered" evidence="10">
    <location>
        <begin position="3842"/>
        <end position="4075"/>
    </location>
</feature>
<feature type="region of interest" description="Disordered" evidence="10">
    <location>
        <begin position="3701"/>
        <end position="3799"/>
    </location>
</feature>
<feature type="region of interest" description="Disordered" evidence="10">
    <location>
        <begin position="2189"/>
        <end position="2226"/>
    </location>
</feature>
<feature type="compositionally biased region" description="Polar residues" evidence="10">
    <location>
        <begin position="4051"/>
        <end position="4075"/>
    </location>
</feature>
<feature type="region of interest" description="Disordered" evidence="10">
    <location>
        <begin position="6593"/>
        <end position="6612"/>
    </location>
</feature>
<feature type="topological domain" description="Perinuclear space" evidence="8">
    <location>
        <begin position="6657"/>
        <end position="6685"/>
    </location>
</feature>
<dbReference type="FunFam" id="1.20.58.60:FF:000189">
    <property type="entry name" value="Uncharacterized protein, isoform B"/>
    <property type="match status" value="1"/>
</dbReference>
<dbReference type="PROSITE" id="PS51049">
    <property type="entry name" value="KASH"/>
    <property type="match status" value="1"/>
</dbReference>
<feature type="region of interest" description="Disordered" evidence="10">
    <location>
        <begin position="3306"/>
        <end position="3363"/>
    </location>
</feature>
<dbReference type="DNASU" id="3771968"/>
<feature type="compositionally biased region" description="Polar residues" evidence="10">
    <location>
        <begin position="1793"/>
        <end position="1814"/>
    </location>
</feature>
<feature type="compositionally biased region" description="Low complexity" evidence="10">
    <location>
        <begin position="1179"/>
        <end position="1190"/>
    </location>
</feature>
<dbReference type="EMBL" id="AE014134">
    <property type="protein sequence ID" value="AGB92627.1"/>
    <property type="molecule type" value="Genomic_DNA"/>
</dbReference>
<feature type="compositionally biased region" description="Polar residues" evidence="10">
    <location>
        <begin position="2941"/>
        <end position="2951"/>
    </location>
</feature>
<gene>
    <name evidence="12 13" type="primary">Msp300</name>
    <name evidence="12" type="synonym">Bbbf1</name>
    <name evidence="12" type="synonym">BBF-1</name>
    <name evidence="12" type="synonym">BcDNA:AT10293</name>
    <name evidence="12" type="synonym">BcDNA:GH02446</name>
    <name evidence="12" type="synonym">BcDNA:GH18470</name>
    <name evidence="12" type="synonym">BcDNA:LP10936</name>
    <name evidence="12" type="synonym">CG14035</name>
    <name evidence="12" type="synonym">CG18251</name>
    <name evidence="12" type="synonym">CG18252</name>
    <name evidence="12" type="synonym">CG31649</name>
    <name evidence="12" type="synonym">CG31916</name>
    <name evidence="12" type="synonym">CG33549</name>
    <name evidence="12" type="synonym">CG33715</name>
    <name evidence="12" type="synonym">Dmel\CG42768</name>
    <name evidence="12" type="synonym">dNesp1</name>
    <name evidence="12" type="synonym">jf22</name>
    <name evidence="12" type="synonym">l(2)25Ch</name>
    <name evidence="12" type="synonym">l(2)jf22</name>
    <name evidence="12" type="synonym">MSP-300</name>
    <name evidence="12" type="synonym">Msp-300</name>
    <name evidence="12" type="synonym">msp-300</name>
    <name evidence="12" type="synonym">MSP300</name>
    <name evidence="12" type="synonym">msp300</name>
    <name evidence="12" type="synonym">Spec25CD</name>
    <name evidence="12 13" type="ORF">CG42768</name>
    <name evidence="12" type="ORF">Dmel_CG42768</name>
</gene>
<feature type="compositionally biased region" description="Polar residues" evidence="10">
    <location>
        <begin position="1098"/>
        <end position="1112"/>
    </location>
</feature>
<feature type="compositionally biased region" description="Low complexity" evidence="10">
    <location>
        <begin position="3998"/>
        <end position="4020"/>
    </location>
</feature>
<feature type="compositionally biased region" description="Low complexity" evidence="10">
    <location>
        <begin position="448"/>
        <end position="485"/>
    </location>
</feature>
<feature type="compositionally biased region" description="Low complexity" evidence="10">
    <location>
        <begin position="3760"/>
        <end position="3779"/>
    </location>
</feature>
<reference evidence="12 14" key="3">
    <citation type="journal article" date="2002" name="Genome Biol.">
        <title>Annotation of the Drosophila melanogaster euchromatic genome: a systematic review.</title>
        <authorList>
            <person name="Misra S."/>
            <person name="Crosby M.A."/>
            <person name="Mungall C.J."/>
            <person name="Matthews B.B."/>
            <person name="Campbell K.S."/>
            <person name="Hradecky P."/>
            <person name="Huang Y."/>
            <person name="Kaminker J.S."/>
            <person name="Millburn G.H."/>
            <person name="Prochnik S.E."/>
            <person name="Smith C.D."/>
            <person name="Tupy J.L."/>
            <person name="Whitfied E.J."/>
            <person name="Bayraktaroglu L."/>
            <person name="Berman B.P."/>
            <person name="Bettencourt B.R."/>
            <person name="Celniker S.E."/>
            <person name="de Grey A.D."/>
            <person name="Drysdale R.A."/>
            <person name="Harris N.L."/>
            <person name="Richter J."/>
            <person name="Russo S."/>
            <person name="Schroeder A.J."/>
            <person name="Shu S.Q."/>
            <person name="Stapleton M."/>
            <person name="Yamada C."/>
            <person name="Ashburner M."/>
            <person name="Gelbart W.M."/>
            <person name="Rubin G.M."/>
            <person name="Lewis S.E."/>
        </authorList>
    </citation>
    <scope>GENOME REANNOTATION</scope>
    <source>
        <strain evidence="14">Berkeley</strain>
    </source>
</reference>
<feature type="compositionally biased region" description="Polar residues" evidence="10">
    <location>
        <begin position="2282"/>
        <end position="2296"/>
    </location>
</feature>
<feature type="compositionally biased region" description="Polar residues" evidence="10">
    <location>
        <begin position="1040"/>
        <end position="1051"/>
    </location>
</feature>
<feature type="region of interest" description="Disordered" evidence="10">
    <location>
        <begin position="2154"/>
        <end position="2175"/>
    </location>
</feature>
<feature type="coiled-coil region" evidence="9">
    <location>
        <begin position="4570"/>
        <end position="4597"/>
    </location>
</feature>
<reference evidence="12 14" key="6">
    <citation type="journal article" date="2005" name="PLoS Comput. Biol.">
        <title>Combined evidence annotation of transposable elements in genome sequences.</title>
        <authorList>
            <person name="Quesneville H."/>
            <person name="Bergman C.M."/>
            <person name="Andrieu O."/>
            <person name="Autard D."/>
            <person name="Nouaud D."/>
            <person name="Ashburner M."/>
            <person name="Anxolabehere D."/>
        </authorList>
    </citation>
    <scope>NUCLEOTIDE SEQUENCE [LARGE SCALE GENOMIC DNA]</scope>
    <source>
        <strain evidence="14">Berkeley</strain>
    </source>
</reference>
<evidence type="ECO:0000256" key="2">
    <source>
        <dbReference type="ARBA" id="ARBA00008619"/>
    </source>
</evidence>
<feature type="region of interest" description="Disordered" evidence="10">
    <location>
        <begin position="1019"/>
        <end position="1051"/>
    </location>
</feature>
<feature type="coiled-coil region" evidence="9">
    <location>
        <begin position="5621"/>
        <end position="5648"/>
    </location>
</feature>
<dbReference type="HOGENOM" id="CLU_000037_0_0_1"/>
<dbReference type="GO" id="GO:0007015">
    <property type="term" value="P:actin filament organization"/>
    <property type="evidence" value="ECO:0000315"/>
    <property type="project" value="FlyBase"/>
</dbReference>
<evidence type="ECO:0000256" key="6">
    <source>
        <dbReference type="ARBA" id="ARBA00023136"/>
    </source>
</evidence>
<feature type="compositionally biased region" description="Low complexity" evidence="10">
    <location>
        <begin position="6596"/>
        <end position="6607"/>
    </location>
</feature>
<dbReference type="Proteomes" id="UP000000803">
    <property type="component" value="Chromosome 2L"/>
</dbReference>
<dbReference type="GO" id="GO:0005737">
    <property type="term" value="C:cytoplasm"/>
    <property type="evidence" value="ECO:0000314"/>
    <property type="project" value="FlyBase"/>
</dbReference>
<feature type="compositionally biased region" description="Polar residues" evidence="10">
    <location>
        <begin position="3927"/>
        <end position="3937"/>
    </location>
</feature>
<dbReference type="RefSeq" id="NP_001260091.1">
    <property type="nucleotide sequence ID" value="NM_001273162.1"/>
</dbReference>
<evidence type="ECO:0000256" key="4">
    <source>
        <dbReference type="ARBA" id="ARBA00022737"/>
    </source>
</evidence>
<reference evidence="12 14" key="10">
    <citation type="journal article" date="2015" name="G3 (Bethesda)">
        <title>Gene Model Annotations for Drosophila melanogaster: The Rule-Benders.</title>
        <authorList>
            <consortium name="FlyBase Consortium"/>
            <person name="Crosby M.A."/>
            <person name="Gramates L.S."/>
            <person name="Dos Santos G."/>
            <person name="Matthews B.B."/>
            <person name="St Pierre S.E."/>
            <person name="Zhou P."/>
            <person name="Schroeder A.J."/>
            <person name="Falls K."/>
            <person name="Emmert D.B."/>
            <person name="Russo S.M."/>
            <person name="Gelbart W.M."/>
            <person name="null"/>
        </authorList>
    </citation>
    <scope>NUCLEOTIDE SEQUENCE [LARGE SCALE GENOMIC DNA]</scope>
    <source>
        <strain evidence="14">Berkeley</strain>
    </source>
</reference>
<feature type="compositionally biased region" description="Low complexity" evidence="10">
    <location>
        <begin position="1783"/>
        <end position="1792"/>
    </location>
</feature>
<dbReference type="Pfam" id="PF10541">
    <property type="entry name" value="KASH"/>
    <property type="match status" value="1"/>
</dbReference>
<name>M9PEP8_DROME</name>
<reference evidence="12 14" key="7">
    <citation type="journal article" date="2007" name="Science">
        <title>The Release 5.1 annotation of Drosophila melanogaster heterochromatin.</title>
        <authorList>
            <person name="Smith C.D."/>
            <person name="Shu S."/>
            <person name="Mungall C.J."/>
            <person name="Karpen G.H."/>
        </authorList>
    </citation>
    <scope>NUCLEOTIDE SEQUENCE [LARGE SCALE GENOMIC DNA]</scope>
    <source>
        <strain evidence="14">Berkeley</strain>
    </source>
</reference>
<dbReference type="InterPro" id="IPR052403">
    <property type="entry name" value="LINC-complex_assoc"/>
</dbReference>
<keyword evidence="6 8" id="KW-0472">Membrane</keyword>
<feature type="compositionally biased region" description="Basic residues" evidence="10">
    <location>
        <begin position="549"/>
        <end position="563"/>
    </location>
</feature>
<feature type="compositionally biased region" description="Basic residues" evidence="10">
    <location>
        <begin position="3734"/>
        <end position="3744"/>
    </location>
</feature>
<dbReference type="GO" id="GO:0060361">
    <property type="term" value="P:flight"/>
    <property type="evidence" value="ECO:0000315"/>
    <property type="project" value="FlyBase"/>
</dbReference>
<evidence type="ECO:0000256" key="10">
    <source>
        <dbReference type="SAM" id="MobiDB-lite"/>
    </source>
</evidence>
<dbReference type="GO" id="GO:0007300">
    <property type="term" value="P:ovarian nurse cell to oocyte transport"/>
    <property type="evidence" value="ECO:0000315"/>
    <property type="project" value="FlyBase"/>
</dbReference>
<dbReference type="InterPro" id="IPR012315">
    <property type="entry name" value="KASH"/>
</dbReference>
<proteinExistence type="evidence at protein level"/>
<feature type="compositionally biased region" description="Basic and acidic residues" evidence="10">
    <location>
        <begin position="486"/>
        <end position="498"/>
    </location>
</feature>
<reference evidence="12 14" key="9">
    <citation type="journal article" date="2015" name="G3 (Bethesda)">
        <title>Gene Model Annotations for Drosophila melanogaster: Impact of High-Throughput Data.</title>
        <authorList>
            <consortium name="FlyBase Consortium"/>
            <person name="Matthews B.B."/>
            <person name="Dos Santos G."/>
            <person name="Crosby M.A."/>
            <person name="Emmert D.B."/>
            <person name="St Pierre S.E."/>
            <person name="Gramates L.S."/>
            <person name="Zhou P."/>
            <person name="Schroeder A.J."/>
            <person name="Falls K."/>
            <person name="Strelets V."/>
            <person name="Russo S.M."/>
            <person name="Gelbart W.M."/>
            <person name="null"/>
        </authorList>
    </citation>
    <scope>NUCLEOTIDE SEQUENCE [LARGE SCALE GENOMIC DNA]</scope>
    <source>
        <strain evidence="14">Berkeley</strain>
    </source>
</reference>
<feature type="compositionally biased region" description="Basic and acidic residues" evidence="10">
    <location>
        <begin position="1114"/>
        <end position="1132"/>
    </location>
</feature>
<feature type="coiled-coil region" evidence="9">
    <location>
        <begin position="4512"/>
        <end position="4546"/>
    </location>
</feature>
<dbReference type="FunFam" id="1.20.58.60:FF:000218">
    <property type="entry name" value="Uncharacterized protein, isoform B"/>
    <property type="match status" value="1"/>
</dbReference>
<dbReference type="GO" id="GO:0006997">
    <property type="term" value="P:nucleus organization"/>
    <property type="evidence" value="ECO:0000316"/>
    <property type="project" value="FlyBase"/>
</dbReference>
<reference evidence="12 14" key="2">
    <citation type="journal article" date="2002" name="Genome Biol.">
        <title>Finishing a whole-genome shotgun: release 3 of the Drosophila melanogaster euchromatic genome sequence.</title>
        <authorList>
            <person name="Celniker S.E."/>
            <person name="Wheeler D.A."/>
            <person name="Kronmiller B."/>
            <person name="Carlson J.W."/>
            <person name="Halpern A."/>
            <person name="Patel S."/>
            <person name="Adams M."/>
            <person name="Champe M."/>
            <person name="Dugan S.P."/>
            <person name="Frise E."/>
            <person name="Hodgson A."/>
            <person name="George R.A."/>
            <person name="Hoskins R.A."/>
            <person name="Laverty T."/>
            <person name="Muzny D.M."/>
            <person name="Nelson C.R."/>
            <person name="Pacleb J.M."/>
            <person name="Park S."/>
            <person name="Pfeiffer B.D."/>
            <person name="Richards S."/>
            <person name="Sodergren E.J."/>
            <person name="Svirskas R."/>
            <person name="Tabor P.E."/>
            <person name="Wan K."/>
            <person name="Stapleton M."/>
            <person name="Sutton G.G."/>
            <person name="Venter C."/>
            <person name="Weinstock G."/>
            <person name="Scherer S.E."/>
            <person name="Myers E.W."/>
            <person name="Gibbs R.A."/>
            <person name="Rubin G.M."/>
        </authorList>
    </citation>
    <scope>NUCLEOTIDE SEQUENCE [LARGE SCALE GENOMIC DNA]</scope>
    <source>
        <strain evidence="14">Berkeley</strain>
    </source>
</reference>
<dbReference type="VEuPathDB" id="VectorBase:FBgn0261836"/>
<feature type="region of interest" description="Disordered" evidence="10">
    <location>
        <begin position="3471"/>
        <end position="3498"/>
    </location>
</feature>
<evidence type="ECO:0000259" key="11">
    <source>
        <dbReference type="PROSITE" id="PS51049"/>
    </source>
</evidence>
<feature type="region of interest" description="Disordered" evidence="10">
    <location>
        <begin position="1317"/>
        <end position="1337"/>
    </location>
</feature>
<dbReference type="InterPro" id="IPR018159">
    <property type="entry name" value="Spectrin/alpha-actinin"/>
</dbReference>
<dbReference type="GeneID" id="3771968"/>